<keyword evidence="1" id="KW-0472">Membrane</keyword>
<dbReference type="PANTHER" id="PTHR35337:SF1">
    <property type="entry name" value="SLR1478 PROTEIN"/>
    <property type="match status" value="1"/>
</dbReference>
<dbReference type="OrthoDB" id="161024at2"/>
<feature type="transmembrane region" description="Helical" evidence="1">
    <location>
        <begin position="63"/>
        <end position="90"/>
    </location>
</feature>
<feature type="transmembrane region" description="Helical" evidence="1">
    <location>
        <begin position="110"/>
        <end position="136"/>
    </location>
</feature>
<dbReference type="AlphaFoldDB" id="A0A167E874"/>
<dbReference type="InterPro" id="IPR002798">
    <property type="entry name" value="SpoIIM-like"/>
</dbReference>
<keyword evidence="3" id="KW-1185">Reference proteome</keyword>
<name>A0A167E874_9BACL</name>
<dbReference type="STRING" id="1763538.LPB68_15005"/>
<proteinExistence type="predicted"/>
<keyword evidence="1" id="KW-0812">Transmembrane</keyword>
<feature type="transmembrane region" description="Helical" evidence="1">
    <location>
        <begin position="6"/>
        <end position="26"/>
    </location>
</feature>
<evidence type="ECO:0000313" key="3">
    <source>
        <dbReference type="Proteomes" id="UP000077134"/>
    </source>
</evidence>
<dbReference type="EMBL" id="LSFN01000011">
    <property type="protein sequence ID" value="OAB75260.1"/>
    <property type="molecule type" value="Genomic_DNA"/>
</dbReference>
<sequence>MMLSTILFGIGILVGWISTDFIEQFINQQIEGIRQISQGLNESENPQWSYFKFIFLNNSIKSVLIIFFGIFLGILPMIFLMVNGMVLGYLVHSLAVQGESMFEVIVKGLLPHGIIEVPAIIIACGFGLRLGTLVWISIGQRNDGKRANLGQQWTYFFKRVGPNVVWIVILLFIAAIIESTVTLWLMQ</sequence>
<evidence type="ECO:0008006" key="4">
    <source>
        <dbReference type="Google" id="ProtNLM"/>
    </source>
</evidence>
<dbReference type="PANTHER" id="PTHR35337">
    <property type="entry name" value="SLR1478 PROTEIN"/>
    <property type="match status" value="1"/>
</dbReference>
<reference evidence="2 3" key="1">
    <citation type="submission" date="2016-02" db="EMBL/GenBank/DDBJ databases">
        <title>Paenibacillus sp. LPB0068, isolated from Crassostrea gigas.</title>
        <authorList>
            <person name="Shin S.-K."/>
            <person name="Yi H."/>
        </authorList>
    </citation>
    <scope>NUCLEOTIDE SEQUENCE [LARGE SCALE GENOMIC DNA]</scope>
    <source>
        <strain evidence="2 3">LPB0068</strain>
    </source>
</reference>
<evidence type="ECO:0000256" key="1">
    <source>
        <dbReference type="SAM" id="Phobius"/>
    </source>
</evidence>
<protein>
    <recommendedName>
        <fullName evidence="4">Stage II sporulation protein M</fullName>
    </recommendedName>
</protein>
<dbReference type="Proteomes" id="UP000077134">
    <property type="component" value="Unassembled WGS sequence"/>
</dbReference>
<accession>A0A167E874</accession>
<keyword evidence="1" id="KW-1133">Transmembrane helix</keyword>
<dbReference type="Pfam" id="PF01944">
    <property type="entry name" value="SpoIIM"/>
    <property type="match status" value="1"/>
</dbReference>
<organism evidence="2 3">
    <name type="scientific">Paenibacillus crassostreae</name>
    <dbReference type="NCBI Taxonomy" id="1763538"/>
    <lineage>
        <taxon>Bacteria</taxon>
        <taxon>Bacillati</taxon>
        <taxon>Bacillota</taxon>
        <taxon>Bacilli</taxon>
        <taxon>Bacillales</taxon>
        <taxon>Paenibacillaceae</taxon>
        <taxon>Paenibacillus</taxon>
    </lineage>
</organism>
<comment type="caution">
    <text evidence="2">The sequence shown here is derived from an EMBL/GenBank/DDBJ whole genome shotgun (WGS) entry which is preliminary data.</text>
</comment>
<feature type="transmembrane region" description="Helical" evidence="1">
    <location>
        <begin position="164"/>
        <end position="186"/>
    </location>
</feature>
<evidence type="ECO:0000313" key="2">
    <source>
        <dbReference type="EMBL" id="OAB75260.1"/>
    </source>
</evidence>
<gene>
    <name evidence="2" type="ORF">PNBC_09300</name>
</gene>